<proteinExistence type="predicted"/>
<gene>
    <name evidence="1" type="ORF">IE4872_PD00740</name>
</gene>
<name>A0A1L5NTQ7_9HYPH</name>
<reference evidence="1 2" key="1">
    <citation type="submission" date="2016-09" db="EMBL/GenBank/DDBJ databases">
        <title>The complete genome sequences of Rhizobium gallicum, symbiovars gallicum and phaseoli, symbionts associated to common bean (Phaseolus vulgaris).</title>
        <authorList>
            <person name="Bustos P."/>
            <person name="Santamaria R.I."/>
            <person name="Perez-Carrascal O.M."/>
            <person name="Juarez S."/>
            <person name="Lozano L."/>
            <person name="Martinez-Flores I."/>
            <person name="Martinez-Romero E."/>
            <person name="Cevallos M."/>
            <person name="Romero D."/>
            <person name="Davila G."/>
            <person name="Gonzalez V."/>
        </authorList>
    </citation>
    <scope>NUCLEOTIDE SEQUENCE [LARGE SCALE GENOMIC DNA]</scope>
    <source>
        <strain evidence="1 2">IE4872</strain>
        <plasmid evidence="2">prgalie4872d</plasmid>
    </source>
</reference>
<organism evidence="1 2">
    <name type="scientific">Rhizobium gallicum</name>
    <dbReference type="NCBI Taxonomy" id="56730"/>
    <lineage>
        <taxon>Bacteria</taxon>
        <taxon>Pseudomonadati</taxon>
        <taxon>Pseudomonadota</taxon>
        <taxon>Alphaproteobacteria</taxon>
        <taxon>Hyphomicrobiales</taxon>
        <taxon>Rhizobiaceae</taxon>
        <taxon>Rhizobium/Agrobacterium group</taxon>
        <taxon>Rhizobium</taxon>
    </lineage>
</organism>
<keyword evidence="1" id="KW-0614">Plasmid</keyword>
<protein>
    <submittedName>
        <fullName evidence="1">Uncharacterized protein</fullName>
    </submittedName>
</protein>
<accession>A0A1L5NTQ7</accession>
<sequence>MENRIGNSSPSRRLACFKGYAIAGWPVRIPFDEMPLSVGKPKLRPPSSDSSRPMIFFQRDRLEAERFG</sequence>
<dbReference type="Proteomes" id="UP000184749">
    <property type="component" value="Plasmid pRgalIE4872d"/>
</dbReference>
<dbReference type="AlphaFoldDB" id="A0A1L5NTQ7"/>
<evidence type="ECO:0000313" key="2">
    <source>
        <dbReference type="Proteomes" id="UP000184749"/>
    </source>
</evidence>
<evidence type="ECO:0000313" key="1">
    <source>
        <dbReference type="EMBL" id="APO71270.1"/>
    </source>
</evidence>
<dbReference type="EMBL" id="CP017105">
    <property type="protein sequence ID" value="APO71270.1"/>
    <property type="molecule type" value="Genomic_DNA"/>
</dbReference>
<geneLocation type="plasmid" evidence="2">
    <name>prgalie4872d</name>
</geneLocation>